<sequence length="772" mass="90233">MKQNKEYYYKKTPLDERQEIKMDIYFQEVFEAYINGEITYDEVMYVKNFPYLYQKMPQPKLEHLKELYRKKTENSEDGDNFSEYSDISTVKNAKNNKIKGATAYVDMSLFTVDLNKKLQTPLNQIKSGIRSREKSSFQFNSAQQNQNIKEKQERKQVGFSQQQQQDLERRQSIFPYDFQIKQSIYKSMTPSKRKQSENTENEGEFTNKNKKGGKISLAKLSKMQYFYVNEEPETDYQSLEIQTKKKAQKYNIDRALKKLRNVIWRNIELRKKKNEGKFSGGGGLLGSINAQVQKANQNQKQEDSKKSNTNPNQTLLEYKQNFKSKNFQNLALVHEKREKNEVPINEIKNGVGDNYNILRALYKKFFEENSEAFLESVKDPYHKYFRELIKHSDLEYDQFLNNYLNKKDIEDEKENAQKRNQTISKLKQYINQGVNNYGFRKYVPYREKIFTDQLGNLDSYTAKHMIESLVKFDLGQEQSLPQQKRKIKPIAMTRVDYQKSKQKNNDQNQLNEKQQQQQQNLAAKDNNNNNKNQKSQSQSLNQTLKSFNMSAQNNNNNNNTNNFNSTNNLNRQSQFLSTQNQLNRPSIKNQHVKSSLSLGQKMIKDFDFTSSKNGQRNGGSKIFSRLNISQQGNLKSNQSQKINGHVKNIGLLGKIVGSQNSNNIQSQEKEHKNKLKKQKKRGYFVIHRNQSLSALKSGAEQGALRDDSDESSDASLTEGKLERIYSRSINVQGKIKQNNTKDGLIRKVKLLIELEDLKRQAFETNTFKLENR</sequence>
<comment type="caution">
    <text evidence="2">The sequence shown here is derived from an EMBL/GenBank/DDBJ whole genome shotgun (WGS) entry which is preliminary data.</text>
</comment>
<feature type="compositionally biased region" description="Low complexity" evidence="1">
    <location>
        <begin position="505"/>
        <end position="539"/>
    </location>
</feature>
<dbReference type="EMBL" id="LDAU01000121">
    <property type="protein sequence ID" value="KRX04118.1"/>
    <property type="molecule type" value="Genomic_DNA"/>
</dbReference>
<feature type="region of interest" description="Disordered" evidence="1">
    <location>
        <begin position="575"/>
        <end position="594"/>
    </location>
</feature>
<dbReference type="AlphaFoldDB" id="A0A0V0QPF8"/>
<evidence type="ECO:0000313" key="3">
    <source>
        <dbReference type="Proteomes" id="UP000054937"/>
    </source>
</evidence>
<dbReference type="Proteomes" id="UP000054937">
    <property type="component" value="Unassembled WGS sequence"/>
</dbReference>
<feature type="region of interest" description="Disordered" evidence="1">
    <location>
        <begin position="293"/>
        <end position="312"/>
    </location>
</feature>
<dbReference type="OrthoDB" id="301688at2759"/>
<feature type="region of interest" description="Disordered" evidence="1">
    <location>
        <begin position="660"/>
        <end position="680"/>
    </location>
</feature>
<evidence type="ECO:0000313" key="2">
    <source>
        <dbReference type="EMBL" id="KRX04118.1"/>
    </source>
</evidence>
<feature type="region of interest" description="Disordered" evidence="1">
    <location>
        <begin position="127"/>
        <end position="166"/>
    </location>
</feature>
<name>A0A0V0QPF8_PSEPJ</name>
<feature type="region of interest" description="Disordered" evidence="1">
    <location>
        <begin position="549"/>
        <end position="568"/>
    </location>
</feature>
<feature type="region of interest" description="Disordered" evidence="1">
    <location>
        <begin position="696"/>
        <end position="717"/>
    </location>
</feature>
<organism evidence="2 3">
    <name type="scientific">Pseudocohnilembus persalinus</name>
    <name type="common">Ciliate</name>
    <dbReference type="NCBI Taxonomy" id="266149"/>
    <lineage>
        <taxon>Eukaryota</taxon>
        <taxon>Sar</taxon>
        <taxon>Alveolata</taxon>
        <taxon>Ciliophora</taxon>
        <taxon>Intramacronucleata</taxon>
        <taxon>Oligohymenophorea</taxon>
        <taxon>Scuticociliatia</taxon>
        <taxon>Philasterida</taxon>
        <taxon>Pseudocohnilembidae</taxon>
        <taxon>Pseudocohnilembus</taxon>
    </lineage>
</organism>
<feature type="region of interest" description="Disordered" evidence="1">
    <location>
        <begin position="497"/>
        <end position="539"/>
    </location>
</feature>
<reference evidence="2 3" key="1">
    <citation type="journal article" date="2015" name="Sci. Rep.">
        <title>Genome of the facultative scuticociliatosis pathogen Pseudocohnilembus persalinus provides insight into its virulence through horizontal gene transfer.</title>
        <authorList>
            <person name="Xiong J."/>
            <person name="Wang G."/>
            <person name="Cheng J."/>
            <person name="Tian M."/>
            <person name="Pan X."/>
            <person name="Warren A."/>
            <person name="Jiang C."/>
            <person name="Yuan D."/>
            <person name="Miao W."/>
        </authorList>
    </citation>
    <scope>NUCLEOTIDE SEQUENCE [LARGE SCALE GENOMIC DNA]</scope>
    <source>
        <strain evidence="2">36N120E</strain>
    </source>
</reference>
<feature type="compositionally biased region" description="Low complexity" evidence="1">
    <location>
        <begin position="553"/>
        <end position="568"/>
    </location>
</feature>
<keyword evidence="3" id="KW-1185">Reference proteome</keyword>
<proteinExistence type="predicted"/>
<gene>
    <name evidence="2" type="ORF">PPERSA_08333</name>
</gene>
<evidence type="ECO:0000256" key="1">
    <source>
        <dbReference type="SAM" id="MobiDB-lite"/>
    </source>
</evidence>
<feature type="compositionally biased region" description="Low complexity" evidence="1">
    <location>
        <begin position="136"/>
        <end position="147"/>
    </location>
</feature>
<feature type="region of interest" description="Disordered" evidence="1">
    <location>
        <begin position="187"/>
        <end position="210"/>
    </location>
</feature>
<dbReference type="InParanoid" id="A0A0V0QPF8"/>
<accession>A0A0V0QPF8</accession>
<protein>
    <submittedName>
        <fullName evidence="2">Uncharacterized protein</fullName>
    </submittedName>
</protein>